<proteinExistence type="predicted"/>
<sequence>MYQAAFMFRPGSTDADFEAFTAQINACANRLDGFLGEENWQSPDGSLRLAIYYWADRACLDVFVRDPIHRKAKARQAEWYNGYHVIVSKVVSTYGDGKLPHPTGDSRRERRA</sequence>
<dbReference type="Gene3D" id="3.30.70.100">
    <property type="match status" value="1"/>
</dbReference>
<dbReference type="AlphaFoldDB" id="A0A4R5ZT75"/>
<evidence type="ECO:0000313" key="2">
    <source>
        <dbReference type="Proteomes" id="UP000295701"/>
    </source>
</evidence>
<dbReference type="GO" id="GO:0004497">
    <property type="term" value="F:monooxygenase activity"/>
    <property type="evidence" value="ECO:0007669"/>
    <property type="project" value="UniProtKB-KW"/>
</dbReference>
<accession>A0A4R5ZT75</accession>
<protein>
    <submittedName>
        <fullName evidence="1">Antibiotic biosynthesis monooxygenase</fullName>
    </submittedName>
</protein>
<dbReference type="Proteomes" id="UP000295701">
    <property type="component" value="Unassembled WGS sequence"/>
</dbReference>
<dbReference type="SUPFAM" id="SSF54909">
    <property type="entry name" value="Dimeric alpha+beta barrel"/>
    <property type="match status" value="1"/>
</dbReference>
<gene>
    <name evidence="1" type="ORF">E2L08_16475</name>
</gene>
<name>A0A4R5ZT75_9RHOB</name>
<dbReference type="RefSeq" id="WP_133398184.1">
    <property type="nucleotide sequence ID" value="NZ_SNAA01000033.1"/>
</dbReference>
<keyword evidence="2" id="KW-1185">Reference proteome</keyword>
<comment type="caution">
    <text evidence="1">The sequence shown here is derived from an EMBL/GenBank/DDBJ whole genome shotgun (WGS) entry which is preliminary data.</text>
</comment>
<dbReference type="OrthoDB" id="6064772at2"/>
<evidence type="ECO:0000313" key="1">
    <source>
        <dbReference type="EMBL" id="TDL74150.1"/>
    </source>
</evidence>
<keyword evidence="1" id="KW-0560">Oxidoreductase</keyword>
<dbReference type="EMBL" id="SNAA01000033">
    <property type="protein sequence ID" value="TDL74150.1"/>
    <property type="molecule type" value="Genomic_DNA"/>
</dbReference>
<keyword evidence="1" id="KW-0503">Monooxygenase</keyword>
<reference evidence="1 2" key="1">
    <citation type="submission" date="2019-03" db="EMBL/GenBank/DDBJ databases">
        <title>Primorskyibacter sp. SS33 isolated from sediments.</title>
        <authorList>
            <person name="Xunke S."/>
        </authorList>
    </citation>
    <scope>NUCLEOTIDE SEQUENCE [LARGE SCALE GENOMIC DNA]</scope>
    <source>
        <strain evidence="1 2">SS33</strain>
    </source>
</reference>
<dbReference type="InterPro" id="IPR011008">
    <property type="entry name" value="Dimeric_a/b-barrel"/>
</dbReference>
<organism evidence="1 2">
    <name type="scientific">Palleronia sediminis</name>
    <dbReference type="NCBI Taxonomy" id="2547833"/>
    <lineage>
        <taxon>Bacteria</taxon>
        <taxon>Pseudomonadati</taxon>
        <taxon>Pseudomonadota</taxon>
        <taxon>Alphaproteobacteria</taxon>
        <taxon>Rhodobacterales</taxon>
        <taxon>Roseobacteraceae</taxon>
        <taxon>Palleronia</taxon>
    </lineage>
</organism>